<evidence type="ECO:0000256" key="1">
    <source>
        <dbReference type="SAM" id="MobiDB-lite"/>
    </source>
</evidence>
<feature type="compositionally biased region" description="Low complexity" evidence="1">
    <location>
        <begin position="28"/>
        <end position="45"/>
    </location>
</feature>
<evidence type="ECO:0000313" key="2">
    <source>
        <dbReference type="EMBL" id="SUS05785.1"/>
    </source>
</evidence>
<proteinExistence type="predicted"/>
<name>A0A380TCH8_9ZZZZ</name>
<feature type="region of interest" description="Disordered" evidence="1">
    <location>
        <begin position="120"/>
        <end position="145"/>
    </location>
</feature>
<sequence>MRATRATAAAAAAVALCLSGCASDLDPLTPAADDTTAPAPGQTAAVEAGLPAAQAAKGKGPLKGMETAKVEETLGPPSFRRSDGPSEWLQYRSASCVLDIFLYREAGEETARVAHIEARTSRLDPMPEATCLQSLTPPKPAPRRR</sequence>
<protein>
    <submittedName>
        <fullName evidence="2">Uncharacterized protein</fullName>
    </submittedName>
</protein>
<organism evidence="2">
    <name type="scientific">metagenome</name>
    <dbReference type="NCBI Taxonomy" id="256318"/>
    <lineage>
        <taxon>unclassified sequences</taxon>
        <taxon>metagenomes</taxon>
    </lineage>
</organism>
<dbReference type="AlphaFoldDB" id="A0A380TCH8"/>
<reference evidence="2" key="1">
    <citation type="submission" date="2018-07" db="EMBL/GenBank/DDBJ databases">
        <authorList>
            <person name="Quirk P.G."/>
            <person name="Krulwich T.A."/>
        </authorList>
    </citation>
    <scope>NUCLEOTIDE SEQUENCE</scope>
</reference>
<dbReference type="EMBL" id="UIDG01000125">
    <property type="protein sequence ID" value="SUS05785.1"/>
    <property type="molecule type" value="Genomic_DNA"/>
</dbReference>
<accession>A0A380TCH8</accession>
<feature type="region of interest" description="Disordered" evidence="1">
    <location>
        <begin position="28"/>
        <end position="85"/>
    </location>
</feature>
<gene>
    <name evidence="2" type="ORF">DF3PB_2100006</name>
</gene>